<proteinExistence type="predicted"/>
<organism evidence="4 5">
    <name type="scientific">Insulibacter thermoxylanivorax</name>
    <dbReference type="NCBI Taxonomy" id="2749268"/>
    <lineage>
        <taxon>Bacteria</taxon>
        <taxon>Bacillati</taxon>
        <taxon>Bacillota</taxon>
        <taxon>Bacilli</taxon>
        <taxon>Bacillales</taxon>
        <taxon>Paenibacillaceae</taxon>
        <taxon>Insulibacter</taxon>
    </lineage>
</organism>
<evidence type="ECO:0000256" key="1">
    <source>
        <dbReference type="ARBA" id="ARBA00023125"/>
    </source>
</evidence>
<dbReference type="PROSITE" id="PS50977">
    <property type="entry name" value="HTH_TETR_2"/>
    <property type="match status" value="1"/>
</dbReference>
<dbReference type="PANTHER" id="PTHR30055:SF226">
    <property type="entry name" value="HTH-TYPE TRANSCRIPTIONAL REGULATOR PKSA"/>
    <property type="match status" value="1"/>
</dbReference>
<dbReference type="InterPro" id="IPR050109">
    <property type="entry name" value="HTH-type_TetR-like_transc_reg"/>
</dbReference>
<reference evidence="4" key="2">
    <citation type="journal article" date="2021" name="Data Brief">
        <title>Draft genome sequence data of the facultative, thermophilic, xylanolytic bacterium Paenibacillus sp. strain DA-C8.</title>
        <authorList>
            <person name="Chhe C."/>
            <person name="Uke A."/>
            <person name="Baramee S."/>
            <person name="Ungkulpasvich U."/>
            <person name="Tachaapaikoon C."/>
            <person name="Pason P."/>
            <person name="Waeonukul R."/>
            <person name="Ratanakhanokchai K."/>
            <person name="Kosugi A."/>
        </authorList>
    </citation>
    <scope>NUCLEOTIDE SEQUENCE</scope>
    <source>
        <strain evidence="4">DA-C8</strain>
    </source>
</reference>
<evidence type="ECO:0000259" key="3">
    <source>
        <dbReference type="PROSITE" id="PS50977"/>
    </source>
</evidence>
<dbReference type="GO" id="GO:0000976">
    <property type="term" value="F:transcription cis-regulatory region binding"/>
    <property type="evidence" value="ECO:0007669"/>
    <property type="project" value="TreeGrafter"/>
</dbReference>
<dbReference type="Proteomes" id="UP000654993">
    <property type="component" value="Unassembled WGS sequence"/>
</dbReference>
<evidence type="ECO:0000313" key="4">
    <source>
        <dbReference type="EMBL" id="GFR39032.1"/>
    </source>
</evidence>
<dbReference type="SUPFAM" id="SSF46689">
    <property type="entry name" value="Homeodomain-like"/>
    <property type="match status" value="1"/>
</dbReference>
<dbReference type="InterPro" id="IPR001647">
    <property type="entry name" value="HTH_TetR"/>
</dbReference>
<dbReference type="InterPro" id="IPR023772">
    <property type="entry name" value="DNA-bd_HTH_TetR-type_CS"/>
</dbReference>
<feature type="DNA-binding region" description="H-T-H motif" evidence="2">
    <location>
        <begin position="35"/>
        <end position="54"/>
    </location>
</feature>
<dbReference type="EMBL" id="BMAQ01000033">
    <property type="protein sequence ID" value="GFR39032.1"/>
    <property type="molecule type" value="Genomic_DNA"/>
</dbReference>
<protein>
    <submittedName>
        <fullName evidence="4">TetR family transcriptional regulator</fullName>
    </submittedName>
</protein>
<gene>
    <name evidence="4" type="ORF">PRECH8_23280</name>
</gene>
<keyword evidence="5" id="KW-1185">Reference proteome</keyword>
<keyword evidence="1 2" id="KW-0238">DNA-binding</keyword>
<dbReference type="PANTHER" id="PTHR30055">
    <property type="entry name" value="HTH-TYPE TRANSCRIPTIONAL REGULATOR RUTR"/>
    <property type="match status" value="1"/>
</dbReference>
<sequence>MYATEAFERLPQEKKQRIIDVCIRLFAEYGYDATSTDQIVQEAGISKGILFHYFGSKKNLYLYIVRYANQLLTDVVMKQLDVIEGEDFFERIKRLIAEKHREMIQYRHEAKLCTDALMNPPKAVAQEMEALLGQHMALYASTQYRVMYPRQLIAEERLRPGVTADAVIEMTRMIVEKVTEKYTLLHKDRAYDFLEDQAPLIQELDVYFRIIRRGIYVDQEEA</sequence>
<name>A0A916QE27_9BACL</name>
<evidence type="ECO:0000256" key="2">
    <source>
        <dbReference type="PROSITE-ProRule" id="PRU00335"/>
    </source>
</evidence>
<dbReference type="Gene3D" id="1.10.10.60">
    <property type="entry name" value="Homeodomain-like"/>
    <property type="match status" value="1"/>
</dbReference>
<reference evidence="4" key="1">
    <citation type="submission" date="2020-08" db="EMBL/GenBank/DDBJ databases">
        <authorList>
            <person name="Uke A."/>
            <person name="Chhe C."/>
            <person name="Baramee S."/>
            <person name="Kosugi A."/>
        </authorList>
    </citation>
    <scope>NUCLEOTIDE SEQUENCE</scope>
    <source>
        <strain evidence="4">DA-C8</strain>
    </source>
</reference>
<dbReference type="PRINTS" id="PR00455">
    <property type="entry name" value="HTHTETR"/>
</dbReference>
<dbReference type="PROSITE" id="PS01081">
    <property type="entry name" value="HTH_TETR_1"/>
    <property type="match status" value="1"/>
</dbReference>
<dbReference type="GO" id="GO:0003700">
    <property type="term" value="F:DNA-binding transcription factor activity"/>
    <property type="evidence" value="ECO:0007669"/>
    <property type="project" value="TreeGrafter"/>
</dbReference>
<accession>A0A916QE27</accession>
<dbReference type="Pfam" id="PF00440">
    <property type="entry name" value="TetR_N"/>
    <property type="match status" value="1"/>
</dbReference>
<dbReference type="InterPro" id="IPR009057">
    <property type="entry name" value="Homeodomain-like_sf"/>
</dbReference>
<feature type="domain" description="HTH tetR-type" evidence="3">
    <location>
        <begin position="12"/>
        <end position="72"/>
    </location>
</feature>
<comment type="caution">
    <text evidence="4">The sequence shown here is derived from an EMBL/GenBank/DDBJ whole genome shotgun (WGS) entry which is preliminary data.</text>
</comment>
<dbReference type="InterPro" id="IPR036271">
    <property type="entry name" value="Tet_transcr_reg_TetR-rel_C_sf"/>
</dbReference>
<dbReference type="SUPFAM" id="SSF48498">
    <property type="entry name" value="Tetracyclin repressor-like, C-terminal domain"/>
    <property type="match status" value="1"/>
</dbReference>
<dbReference type="Gene3D" id="1.10.357.10">
    <property type="entry name" value="Tetracycline Repressor, domain 2"/>
    <property type="match status" value="1"/>
</dbReference>
<dbReference type="RefSeq" id="WP_200967248.1">
    <property type="nucleotide sequence ID" value="NZ_BMAQ01000033.1"/>
</dbReference>
<dbReference type="AlphaFoldDB" id="A0A916QE27"/>
<evidence type="ECO:0000313" key="5">
    <source>
        <dbReference type="Proteomes" id="UP000654993"/>
    </source>
</evidence>